<dbReference type="InterPro" id="IPR016024">
    <property type="entry name" value="ARM-type_fold"/>
</dbReference>
<accession>A0A822Z4F4</accession>
<dbReference type="AlphaFoldDB" id="A0A822Z4F4"/>
<comment type="caution">
    <text evidence="2">The sequence shown here is derived from an EMBL/GenBank/DDBJ whole genome shotgun (WGS) entry which is preliminary data.</text>
</comment>
<evidence type="ECO:0000256" key="1">
    <source>
        <dbReference type="SAM" id="MobiDB-lite"/>
    </source>
</evidence>
<reference evidence="2 3" key="1">
    <citation type="journal article" date="2020" name="Mol. Biol. Evol.">
        <title>Distinct Expression and Methylation Patterns for Genes with Different Fates following a Single Whole-Genome Duplication in Flowering Plants.</title>
        <authorList>
            <person name="Shi T."/>
            <person name="Rahmani R.S."/>
            <person name="Gugger P.F."/>
            <person name="Wang M."/>
            <person name="Li H."/>
            <person name="Zhang Y."/>
            <person name="Li Z."/>
            <person name="Wang Q."/>
            <person name="Van de Peer Y."/>
            <person name="Marchal K."/>
            <person name="Chen J."/>
        </authorList>
    </citation>
    <scope>NUCLEOTIDE SEQUENCE [LARGE SCALE GENOMIC DNA]</scope>
    <source>
        <tissue evidence="2">Leaf</tissue>
    </source>
</reference>
<dbReference type="PANTHER" id="PTHR48202">
    <property type="entry name" value="ALPHA/BETA-HYDROLASES SUPERFAMILY PROTEIN"/>
    <property type="match status" value="1"/>
</dbReference>
<evidence type="ECO:0008006" key="4">
    <source>
        <dbReference type="Google" id="ProtNLM"/>
    </source>
</evidence>
<dbReference type="EMBL" id="DUZY01000005">
    <property type="protein sequence ID" value="DAD41214.1"/>
    <property type="molecule type" value="Genomic_DNA"/>
</dbReference>
<dbReference type="Gene3D" id="3.40.50.1820">
    <property type="entry name" value="alpha/beta hydrolase"/>
    <property type="match status" value="1"/>
</dbReference>
<protein>
    <recommendedName>
        <fullName evidence="4">Protein SERAC1</fullName>
    </recommendedName>
</protein>
<sequence length="1217" mass="132598">MFRLCTRTSRPLRFSFRRFISSSISRHPENPTEYPKDLKNTQHVSTPPSPPPILHQPYPLSPVPSSSFSRKSIFALSATLLSAIIASAALVSSNDDRFKHKIDDLYAELEHSVLRSNESLKKLVNKMKQTGVAASVLWKSLSSVLSSANHEVRSGFELRVAALLADIAAANENRRAAIVGAGGGAVVDWLLETVASSGDNCATQAESARALAHLVADPNVCEAVLGRPHAVPNLLRFIFSFQPQRSKKQTSRSSFDVSDALKGRSMLVAAIMDIVTSNCDSLDKMSFQPSLPGNADMRDIAAAIEVIEEGGMHFDETHGNDDNDDDGEKGIRGIGIKILGGTTVLGLSRIDGSATNHQEPVSHIPRRHTLQQNYSSSVVHGNLSYVSVPGLWDDLLGQHVAVPFAAWALANWALASELNRSHIQELDQDGHAVMTALMAPERTVKWHGSLVARLLLEDRNLPLIDSVPEWSSSLLSTVSHASKAEDIPLARVALSAFLVSVERCPGAQKVVMEKGLPLMREAAKKTEGHKHVQEALAKALELLCTGDMHLSLEESQKWSSILLPWVCGKSSSDTIRSSASKILSCILEDYGPLSIPISQGWLAVLLTEILGSSKVTSLKGSAQPKSDKVKTQIDQSNTLFAAQTVNQLSGAVVNLAGKQLGTTVGSVDAFPLADLLSLEPFLGPLKSMKKESLSKFDAADSAVATLKGIKALTGLCVEDSICQNEIADMGILCLLRRFLLQDDYEQLGANEAYDASRILESQERGSNNPGEKSALDANDPSSVRVPPTAHIRKHAARLLTILSLLPKVQKVIISDETWCKWLEDCANGKIPGCNDLKVQSYARATLLNIFCSEQTETNSVSDNTPDMGTGNQRNVCPRYDDMVFLINPELPHWKCPEKTNSDDAQWKSPPTPKLKSVNNPSPSSPSHDADDVNMSNSVNGSSKFSESDASSLDVVFVHGLRGGPFKTWRIAEDKSSTTSKSGLVEKIDQEAGKQGTCWPREWLSADFPRARLFTVKYKTNLTQWSGASLPLQEVSSMLLKKLVAAGIGNRPVIFVTHSMGGLVVKQMLYQAKADNYNKLVRNTIGVVFYSCPHFGSKLADMPWRMGLVFRPAPTIGELRSGSPRLVELNDFIRHLHNKGLLEVLSFSETQVTPIVEGYGGWAFRMEIVPIESAYPGFGELVVLESTDHINSCKPVNRGDPSYAETLEFLKKLKANHT</sequence>
<feature type="region of interest" description="Disordered" evidence="1">
    <location>
        <begin position="896"/>
        <end position="946"/>
    </location>
</feature>
<feature type="compositionally biased region" description="Basic and acidic residues" evidence="1">
    <location>
        <begin position="27"/>
        <end position="40"/>
    </location>
</feature>
<evidence type="ECO:0000313" key="3">
    <source>
        <dbReference type="Proteomes" id="UP000607653"/>
    </source>
</evidence>
<dbReference type="InterPro" id="IPR029058">
    <property type="entry name" value="AB_hydrolase_fold"/>
</dbReference>
<dbReference type="SUPFAM" id="SSF48371">
    <property type="entry name" value="ARM repeat"/>
    <property type="match status" value="1"/>
</dbReference>
<feature type="region of interest" description="Disordered" evidence="1">
    <location>
        <begin position="27"/>
        <end position="54"/>
    </location>
</feature>
<feature type="compositionally biased region" description="Polar residues" evidence="1">
    <location>
        <begin position="933"/>
        <end position="946"/>
    </location>
</feature>
<gene>
    <name evidence="2" type="ORF">HUJ06_015537</name>
</gene>
<feature type="region of interest" description="Disordered" evidence="1">
    <location>
        <begin position="759"/>
        <end position="785"/>
    </location>
</feature>
<evidence type="ECO:0000313" key="2">
    <source>
        <dbReference type="EMBL" id="DAD41214.1"/>
    </source>
</evidence>
<proteinExistence type="predicted"/>
<dbReference type="InterPro" id="IPR011989">
    <property type="entry name" value="ARM-like"/>
</dbReference>
<name>A0A822Z4F4_NELNU</name>
<dbReference type="Gene3D" id="1.25.10.10">
    <property type="entry name" value="Leucine-rich Repeat Variant"/>
    <property type="match status" value="1"/>
</dbReference>
<dbReference type="PANTHER" id="PTHR48202:SF1">
    <property type="entry name" value="ALPHA_BETA-HYDROLASES SUPERFAMILY PROTEIN"/>
    <property type="match status" value="1"/>
</dbReference>
<dbReference type="SUPFAM" id="SSF53474">
    <property type="entry name" value="alpha/beta-Hydrolases"/>
    <property type="match status" value="1"/>
</dbReference>
<keyword evidence="3" id="KW-1185">Reference proteome</keyword>
<dbReference type="Proteomes" id="UP000607653">
    <property type="component" value="Unassembled WGS sequence"/>
</dbReference>
<organism evidence="2 3">
    <name type="scientific">Nelumbo nucifera</name>
    <name type="common">Sacred lotus</name>
    <dbReference type="NCBI Taxonomy" id="4432"/>
    <lineage>
        <taxon>Eukaryota</taxon>
        <taxon>Viridiplantae</taxon>
        <taxon>Streptophyta</taxon>
        <taxon>Embryophyta</taxon>
        <taxon>Tracheophyta</taxon>
        <taxon>Spermatophyta</taxon>
        <taxon>Magnoliopsida</taxon>
        <taxon>Proteales</taxon>
        <taxon>Nelumbonaceae</taxon>
        <taxon>Nelumbo</taxon>
    </lineage>
</organism>
<feature type="compositionally biased region" description="Basic and acidic residues" evidence="1">
    <location>
        <begin position="896"/>
        <end position="905"/>
    </location>
</feature>